<dbReference type="GO" id="GO:0016887">
    <property type="term" value="F:ATP hydrolysis activity"/>
    <property type="evidence" value="ECO:0007669"/>
    <property type="project" value="UniProtKB-UniRule"/>
</dbReference>
<dbReference type="OrthoDB" id="9809679at2"/>
<evidence type="ECO:0000313" key="8">
    <source>
        <dbReference type="Proteomes" id="UP000255517"/>
    </source>
</evidence>
<evidence type="ECO:0000256" key="3">
    <source>
        <dbReference type="ARBA" id="ARBA00022840"/>
    </source>
</evidence>
<dbReference type="SUPFAM" id="SSF52540">
    <property type="entry name" value="P-loop containing nucleoside triphosphate hydrolases"/>
    <property type="match status" value="1"/>
</dbReference>
<dbReference type="RefSeq" id="WP_019035312.1">
    <property type="nucleotide sequence ID" value="NZ_UGSZ01000001.1"/>
</dbReference>
<keyword evidence="6" id="KW-0378">Hydrolase</keyword>
<proteinExistence type="inferred from homology"/>
<dbReference type="InterPro" id="IPR044304">
    <property type="entry name" value="NUBPL-like"/>
</dbReference>
<comment type="function">
    <text evidence="6">Binds and transfers iron-sulfur (Fe-S) clusters to target apoproteins. Can hydrolyze ATP.</text>
</comment>
<dbReference type="EMBL" id="UGSZ01000001">
    <property type="protein sequence ID" value="SUB57767.1"/>
    <property type="molecule type" value="Genomic_DNA"/>
</dbReference>
<name>A0A379C836_9FIRM</name>
<evidence type="ECO:0000256" key="2">
    <source>
        <dbReference type="ARBA" id="ARBA00022741"/>
    </source>
</evidence>
<dbReference type="CDD" id="cd02037">
    <property type="entry name" value="Mrp_NBP35"/>
    <property type="match status" value="1"/>
</dbReference>
<dbReference type="InterPro" id="IPR027417">
    <property type="entry name" value="P-loop_NTPase"/>
</dbReference>
<dbReference type="Proteomes" id="UP000255517">
    <property type="component" value="Unassembled WGS sequence"/>
</dbReference>
<dbReference type="HAMAP" id="MF_02040">
    <property type="entry name" value="Mrp_NBP35"/>
    <property type="match status" value="1"/>
</dbReference>
<evidence type="ECO:0000256" key="5">
    <source>
        <dbReference type="ARBA" id="ARBA00023014"/>
    </source>
</evidence>
<dbReference type="STRING" id="1122949.GCA_000378725_01706"/>
<evidence type="ECO:0000256" key="6">
    <source>
        <dbReference type="HAMAP-Rule" id="MF_02040"/>
    </source>
</evidence>
<dbReference type="FunFam" id="3.40.50.300:FF:001119">
    <property type="entry name" value="Iron-sulfur cluster carrier protein"/>
    <property type="match status" value="1"/>
</dbReference>
<dbReference type="AlphaFoldDB" id="A0A379C836"/>
<keyword evidence="4 6" id="KW-0408">Iron</keyword>
<reference evidence="7 8" key="1">
    <citation type="submission" date="2018-06" db="EMBL/GenBank/DDBJ databases">
        <authorList>
            <consortium name="Pathogen Informatics"/>
            <person name="Doyle S."/>
        </authorList>
    </citation>
    <scope>NUCLEOTIDE SEQUENCE [LARGE SCALE GENOMIC DNA]</scope>
    <source>
        <strain evidence="7 8">NCTC13149</strain>
    </source>
</reference>
<dbReference type="PANTHER" id="PTHR42961">
    <property type="entry name" value="IRON-SULFUR PROTEIN NUBPL"/>
    <property type="match status" value="1"/>
</dbReference>
<evidence type="ECO:0000256" key="1">
    <source>
        <dbReference type="ARBA" id="ARBA00022723"/>
    </source>
</evidence>
<dbReference type="GO" id="GO:0140663">
    <property type="term" value="F:ATP-dependent FeS chaperone activity"/>
    <property type="evidence" value="ECO:0007669"/>
    <property type="project" value="InterPro"/>
</dbReference>
<evidence type="ECO:0000256" key="4">
    <source>
        <dbReference type="ARBA" id="ARBA00023004"/>
    </source>
</evidence>
<dbReference type="GO" id="GO:0046872">
    <property type="term" value="F:metal ion binding"/>
    <property type="evidence" value="ECO:0007669"/>
    <property type="project" value="UniProtKB-KW"/>
</dbReference>
<keyword evidence="3 6" id="KW-0067">ATP-binding</keyword>
<dbReference type="PROSITE" id="PS01215">
    <property type="entry name" value="MRP"/>
    <property type="match status" value="1"/>
</dbReference>
<keyword evidence="2 6" id="KW-0547">Nucleotide-binding</keyword>
<comment type="subunit">
    <text evidence="6">Homodimer.</text>
</comment>
<dbReference type="InterPro" id="IPR000808">
    <property type="entry name" value="Mrp-like_CS"/>
</dbReference>
<dbReference type="PANTHER" id="PTHR42961:SF2">
    <property type="entry name" value="IRON-SULFUR PROTEIN NUBPL"/>
    <property type="match status" value="1"/>
</dbReference>
<dbReference type="Pfam" id="PF10609">
    <property type="entry name" value="ParA"/>
    <property type="match status" value="1"/>
</dbReference>
<sequence length="256" mass="28147">MQAIEKFEFNESSNVKNVIAVVSGKGGVGKTFTTSVLASHLRRQGYKVGVLDADITGPSIPKGFGIDELARSNGREILPLVSKTGIEIISVNSILENKTTPVLWRAPIINNAIKQFFSQVRWGNLDYLLIDMPPGTGDVSLTVFQSMPLSGVIIVSTPSDLVTMIVEKAVTMAKMMSIKILGFIENMSTFKCPNCGEVHEIFGPSHIEEIAKRENVKNICKLPIDETFSQYVDKGNVEFLEIPQVDKFIEDLKNGL</sequence>
<evidence type="ECO:0000313" key="7">
    <source>
        <dbReference type="EMBL" id="SUB57767.1"/>
    </source>
</evidence>
<dbReference type="GO" id="GO:0051539">
    <property type="term" value="F:4 iron, 4 sulfur cluster binding"/>
    <property type="evidence" value="ECO:0007669"/>
    <property type="project" value="TreeGrafter"/>
</dbReference>
<organism evidence="7 8">
    <name type="scientific">Peptoniphilus lacrimalis</name>
    <dbReference type="NCBI Taxonomy" id="33031"/>
    <lineage>
        <taxon>Bacteria</taxon>
        <taxon>Bacillati</taxon>
        <taxon>Bacillota</taxon>
        <taxon>Tissierellia</taxon>
        <taxon>Tissierellales</taxon>
        <taxon>Peptoniphilaceae</taxon>
        <taxon>Peptoniphilus</taxon>
    </lineage>
</organism>
<comment type="similarity">
    <text evidence="6">Belongs to the Mrp/NBP35 ATP-binding proteins family.</text>
</comment>
<keyword evidence="5 6" id="KW-0411">Iron-sulfur</keyword>
<dbReference type="GO" id="GO:0016226">
    <property type="term" value="P:iron-sulfur cluster assembly"/>
    <property type="evidence" value="ECO:0007669"/>
    <property type="project" value="InterPro"/>
</dbReference>
<keyword evidence="1 6" id="KW-0479">Metal-binding</keyword>
<gene>
    <name evidence="7" type="ORF">NCTC13149_01624</name>
</gene>
<dbReference type="InterPro" id="IPR019591">
    <property type="entry name" value="Mrp/NBP35_ATP-bd"/>
</dbReference>
<accession>A0A379C836</accession>
<dbReference type="GO" id="GO:0005524">
    <property type="term" value="F:ATP binding"/>
    <property type="evidence" value="ECO:0007669"/>
    <property type="project" value="UniProtKB-UniRule"/>
</dbReference>
<dbReference type="Gene3D" id="3.40.50.300">
    <property type="entry name" value="P-loop containing nucleotide triphosphate hydrolases"/>
    <property type="match status" value="1"/>
</dbReference>
<protein>
    <recommendedName>
        <fullName evidence="6">Iron-sulfur cluster carrier protein</fullName>
    </recommendedName>
</protein>
<dbReference type="InterPro" id="IPR033756">
    <property type="entry name" value="YlxH/NBP35"/>
</dbReference>
<feature type="binding site" evidence="6">
    <location>
        <begin position="24"/>
        <end position="31"/>
    </location>
    <ligand>
        <name>ATP</name>
        <dbReference type="ChEBI" id="CHEBI:30616"/>
    </ligand>
</feature>